<keyword evidence="3" id="KW-1185">Reference proteome</keyword>
<evidence type="ECO:0000259" key="1">
    <source>
        <dbReference type="Pfam" id="PF00534"/>
    </source>
</evidence>
<sequence length="393" mass="45225">MNILYVTPMWSGLKDILIDGKEEAGGMPAFINPLKKLIEGGNQVDLLIGTDSYKQDLNIKASWLKNSKIKLLKWDLSSNKLLTFIRTYYEIKKRIKEKQYDFIYSHGSFGVLGVLVAQSLGIPNGQRMYGTFLHKKINDPNYKIFLKHPLEFLSYRINKSFLIMTNDGTKGDIVYKKIAKKSNDKFYFWLNGVKQSYSNNADSNLQSEYLIYPARITPWKRQHLALEVLKKLHIKGYTNIKLIFLGHISDLNYRDKLIEIAKENNLIESVVIKSSINQSELYTHYKESLAVLSFYELSNLGNVVIESLINGGVTIAWNDGSLNEVITNEVNGFLIDNEDEASEILEKIIKKEIDINLVKKNAKKKAKTTFSSWDERALKEIEIIYKECKLSRE</sequence>
<keyword evidence="2" id="KW-0808">Transferase</keyword>
<proteinExistence type="predicted"/>
<dbReference type="Pfam" id="PF00534">
    <property type="entry name" value="Glycos_transf_1"/>
    <property type="match status" value="1"/>
</dbReference>
<dbReference type="EMBL" id="VDGH01000003">
    <property type="protein sequence ID" value="TQR14853.1"/>
    <property type="molecule type" value="Genomic_DNA"/>
</dbReference>
<dbReference type="Proteomes" id="UP000317316">
    <property type="component" value="Unassembled WGS sequence"/>
</dbReference>
<dbReference type="SUPFAM" id="SSF53756">
    <property type="entry name" value="UDP-Glycosyltransferase/glycogen phosphorylase"/>
    <property type="match status" value="1"/>
</dbReference>
<organism evidence="2 3">
    <name type="scientific">Psychrobacillus lasiicapitis</name>
    <dbReference type="NCBI Taxonomy" id="1636719"/>
    <lineage>
        <taxon>Bacteria</taxon>
        <taxon>Bacillati</taxon>
        <taxon>Bacillota</taxon>
        <taxon>Bacilli</taxon>
        <taxon>Bacillales</taxon>
        <taxon>Bacillaceae</taxon>
        <taxon>Psychrobacillus</taxon>
    </lineage>
</organism>
<dbReference type="AlphaFoldDB" id="A0A544TBM1"/>
<gene>
    <name evidence="2" type="ORF">FG382_05140</name>
</gene>
<dbReference type="RefSeq" id="WP_142537832.1">
    <property type="nucleotide sequence ID" value="NZ_BMIE01000001.1"/>
</dbReference>
<name>A0A544TBM1_9BACI</name>
<comment type="caution">
    <text evidence="2">The sequence shown here is derived from an EMBL/GenBank/DDBJ whole genome shotgun (WGS) entry which is preliminary data.</text>
</comment>
<dbReference type="InterPro" id="IPR001296">
    <property type="entry name" value="Glyco_trans_1"/>
</dbReference>
<dbReference type="PANTHER" id="PTHR45947">
    <property type="entry name" value="SULFOQUINOVOSYL TRANSFERASE SQD2"/>
    <property type="match status" value="1"/>
</dbReference>
<evidence type="ECO:0000313" key="3">
    <source>
        <dbReference type="Proteomes" id="UP000317316"/>
    </source>
</evidence>
<protein>
    <submittedName>
        <fullName evidence="2">Glycosyltransferase family 4 protein</fullName>
    </submittedName>
</protein>
<dbReference type="PANTHER" id="PTHR45947:SF3">
    <property type="entry name" value="SULFOQUINOVOSYL TRANSFERASE SQD2"/>
    <property type="match status" value="1"/>
</dbReference>
<dbReference type="InterPro" id="IPR050194">
    <property type="entry name" value="Glycosyltransferase_grp1"/>
</dbReference>
<dbReference type="OrthoDB" id="9802525at2"/>
<accession>A0A544TBM1</accession>
<reference evidence="2 3" key="1">
    <citation type="submission" date="2019-05" db="EMBL/GenBank/DDBJ databases">
        <title>Psychrobacillus vulpis sp. nov., a new species isolated from feces of a red fox that inhabits in The Tablas de Daimiel Natural Park, Albacete, Spain.</title>
        <authorList>
            <person name="Rodriguez M."/>
            <person name="Reina J.C."/>
            <person name="Bejar V."/>
            <person name="Llamas I."/>
        </authorList>
    </citation>
    <scope>NUCLEOTIDE SEQUENCE [LARGE SCALE GENOMIC DNA]</scope>
    <source>
        <strain evidence="2 3">NEAU-3TGS17</strain>
    </source>
</reference>
<dbReference type="Gene3D" id="3.40.50.2000">
    <property type="entry name" value="Glycogen Phosphorylase B"/>
    <property type="match status" value="2"/>
</dbReference>
<dbReference type="GO" id="GO:0016757">
    <property type="term" value="F:glycosyltransferase activity"/>
    <property type="evidence" value="ECO:0007669"/>
    <property type="project" value="InterPro"/>
</dbReference>
<feature type="domain" description="Glycosyl transferase family 1" evidence="1">
    <location>
        <begin position="199"/>
        <end position="364"/>
    </location>
</feature>
<evidence type="ECO:0000313" key="2">
    <source>
        <dbReference type="EMBL" id="TQR14853.1"/>
    </source>
</evidence>